<accession>A0A6F8ZJN2</accession>
<dbReference type="PANTHER" id="PTHR47053:SF1">
    <property type="entry name" value="MUREIN DD-ENDOPEPTIDASE MEPH-RELATED"/>
    <property type="match status" value="1"/>
</dbReference>
<dbReference type="GO" id="GO:0008234">
    <property type="term" value="F:cysteine-type peptidase activity"/>
    <property type="evidence" value="ECO:0007669"/>
    <property type="project" value="UniProtKB-KW"/>
</dbReference>
<comment type="similarity">
    <text evidence="1">Belongs to the peptidase C40 family.</text>
</comment>
<protein>
    <submittedName>
        <fullName evidence="7">Hydrolase Nlp/P60</fullName>
    </submittedName>
</protein>
<dbReference type="AlphaFoldDB" id="A0A6F8ZJN2"/>
<dbReference type="SUPFAM" id="SSF54001">
    <property type="entry name" value="Cysteine proteinases"/>
    <property type="match status" value="1"/>
</dbReference>
<sequence>MVNTRSRRRMRTVAAGLSVVALPLASSVVFAESGPILSYGSEGQTVKNAESDLKTLGYYNGPIDGIFGPEMLRAVKAFQFASRIEADGIIGPVTWSSLNRALAQDGSSASPAYEAPAGIYREGDTGAEVRVIQTLLNEHGAHLAVDGDFGPLTRAAVEAFQAAQHITVDGIVGPVTMARLQDAPTSNAAALPVQASPPAYPSGYLHEGDQGPQVAQIQSDLARLGYYHGAIDGVFGPETDAAVVAFQQAVGLPAHGLVGSLTENALARALGQGQAAAAASSTVSRGVTGSAEGEAIAGYALQFVGYRYLWGGASPATGFDCSGLVQYVFGHFGIYLPHSSYAQFNIGTHVTMSELQPGDLVFFDADGPGASHVAIYVGNGEIVSADTPAQGVQVHNINDPFWVSHFLGGTQIVP</sequence>
<keyword evidence="4" id="KW-0788">Thiol protease</keyword>
<feature type="signal peptide" evidence="5">
    <location>
        <begin position="1"/>
        <end position="31"/>
    </location>
</feature>
<dbReference type="PROSITE" id="PS51935">
    <property type="entry name" value="NLPC_P60"/>
    <property type="match status" value="1"/>
</dbReference>
<dbReference type="GO" id="GO:0006508">
    <property type="term" value="P:proteolysis"/>
    <property type="evidence" value="ECO:0007669"/>
    <property type="project" value="UniProtKB-KW"/>
</dbReference>
<evidence type="ECO:0000256" key="3">
    <source>
        <dbReference type="ARBA" id="ARBA00022801"/>
    </source>
</evidence>
<keyword evidence="3 7" id="KW-0378">Hydrolase</keyword>
<evidence type="ECO:0000256" key="1">
    <source>
        <dbReference type="ARBA" id="ARBA00007074"/>
    </source>
</evidence>
<evidence type="ECO:0000256" key="4">
    <source>
        <dbReference type="ARBA" id="ARBA00022807"/>
    </source>
</evidence>
<dbReference type="SUPFAM" id="SSF47090">
    <property type="entry name" value="PGBD-like"/>
    <property type="match status" value="3"/>
</dbReference>
<evidence type="ECO:0000256" key="5">
    <source>
        <dbReference type="SAM" id="SignalP"/>
    </source>
</evidence>
<evidence type="ECO:0000313" key="7">
    <source>
        <dbReference type="EMBL" id="CAB1130154.1"/>
    </source>
</evidence>
<reference evidence="7 8" key="1">
    <citation type="submission" date="2020-02" db="EMBL/GenBank/DDBJ databases">
        <authorList>
            <person name="Hogendoorn C."/>
        </authorList>
    </citation>
    <scope>NUCLEOTIDE SEQUENCE [LARGE SCALE GENOMIC DNA]</scope>
    <source>
        <strain evidence="7">R501</strain>
    </source>
</reference>
<keyword evidence="5" id="KW-0732">Signal</keyword>
<feature type="domain" description="NlpC/P60" evidence="6">
    <location>
        <begin position="290"/>
        <end position="413"/>
    </location>
</feature>
<dbReference type="KEGG" id="hfv:R50_2665"/>
<dbReference type="Pfam" id="PF01471">
    <property type="entry name" value="PG_binding_1"/>
    <property type="match status" value="3"/>
</dbReference>
<dbReference type="Pfam" id="PF00877">
    <property type="entry name" value="NLPC_P60"/>
    <property type="match status" value="1"/>
</dbReference>
<evidence type="ECO:0000313" key="8">
    <source>
        <dbReference type="Proteomes" id="UP000503399"/>
    </source>
</evidence>
<organism evidence="7 8">
    <name type="scientific">Candidatus Hydrogenisulfobacillus filiaventi</name>
    <dbReference type="NCBI Taxonomy" id="2707344"/>
    <lineage>
        <taxon>Bacteria</taxon>
        <taxon>Bacillati</taxon>
        <taxon>Bacillota</taxon>
        <taxon>Clostridia</taxon>
        <taxon>Eubacteriales</taxon>
        <taxon>Clostridiales Family XVII. Incertae Sedis</taxon>
        <taxon>Candidatus Hydrogenisulfobacillus</taxon>
    </lineage>
</organism>
<dbReference type="InterPro" id="IPR036366">
    <property type="entry name" value="PGBDSf"/>
</dbReference>
<dbReference type="Gene3D" id="3.90.1720.10">
    <property type="entry name" value="endopeptidase domain like (from Nostoc punctiforme)"/>
    <property type="match status" value="1"/>
</dbReference>
<keyword evidence="2" id="KW-0645">Protease</keyword>
<dbReference type="Gene3D" id="1.10.101.10">
    <property type="entry name" value="PGBD-like superfamily/PGBD"/>
    <property type="match status" value="3"/>
</dbReference>
<keyword evidence="8" id="KW-1185">Reference proteome</keyword>
<evidence type="ECO:0000259" key="6">
    <source>
        <dbReference type="PROSITE" id="PS51935"/>
    </source>
</evidence>
<evidence type="ECO:0000256" key="2">
    <source>
        <dbReference type="ARBA" id="ARBA00022670"/>
    </source>
</evidence>
<feature type="chain" id="PRO_5026231056" evidence="5">
    <location>
        <begin position="32"/>
        <end position="414"/>
    </location>
</feature>
<proteinExistence type="inferred from homology"/>
<dbReference type="InterPro" id="IPR038765">
    <property type="entry name" value="Papain-like_cys_pep_sf"/>
</dbReference>
<dbReference type="InterPro" id="IPR000064">
    <property type="entry name" value="NLP_P60_dom"/>
</dbReference>
<dbReference type="Proteomes" id="UP000503399">
    <property type="component" value="Chromosome"/>
</dbReference>
<dbReference type="EMBL" id="LR778114">
    <property type="protein sequence ID" value="CAB1130154.1"/>
    <property type="molecule type" value="Genomic_DNA"/>
</dbReference>
<dbReference type="InterPro" id="IPR051202">
    <property type="entry name" value="Peptidase_C40"/>
</dbReference>
<dbReference type="InterPro" id="IPR036365">
    <property type="entry name" value="PGBD-like_sf"/>
</dbReference>
<dbReference type="InterPro" id="IPR002477">
    <property type="entry name" value="Peptidoglycan-bd-like"/>
</dbReference>
<name>A0A6F8ZJN2_9FIRM</name>
<dbReference type="PANTHER" id="PTHR47053">
    <property type="entry name" value="MUREIN DD-ENDOPEPTIDASE MEPH-RELATED"/>
    <property type="match status" value="1"/>
</dbReference>
<gene>
    <name evidence="7" type="ORF">R50_2665</name>
</gene>